<proteinExistence type="predicted"/>
<name>A0ABS6JVV5_9BACI</name>
<evidence type="ECO:0000256" key="2">
    <source>
        <dbReference type="ARBA" id="ARBA00022448"/>
    </source>
</evidence>
<evidence type="ECO:0000256" key="1">
    <source>
        <dbReference type="ARBA" id="ARBA00004651"/>
    </source>
</evidence>
<keyword evidence="6 7" id="KW-0472">Membrane</keyword>
<feature type="transmembrane region" description="Helical" evidence="7">
    <location>
        <begin position="57"/>
        <end position="81"/>
    </location>
</feature>
<comment type="caution">
    <text evidence="8">The sequence shown here is derived from an EMBL/GenBank/DDBJ whole genome shotgun (WGS) entry which is preliminary data.</text>
</comment>
<evidence type="ECO:0000256" key="6">
    <source>
        <dbReference type="ARBA" id="ARBA00023136"/>
    </source>
</evidence>
<accession>A0ABS6JVV5</accession>
<dbReference type="PANTHER" id="PTHR43266:SF2">
    <property type="entry name" value="MAJOR FACILITATOR SUPERFAMILY (MFS) PROFILE DOMAIN-CONTAINING PROTEIN"/>
    <property type="match status" value="1"/>
</dbReference>
<dbReference type="InterPro" id="IPR011701">
    <property type="entry name" value="MFS"/>
</dbReference>
<dbReference type="Proteomes" id="UP000790580">
    <property type="component" value="Unassembled WGS sequence"/>
</dbReference>
<comment type="subcellular location">
    <subcellularLocation>
        <location evidence="1">Cell membrane</location>
        <topology evidence="1">Multi-pass membrane protein</topology>
    </subcellularLocation>
</comment>
<keyword evidence="9" id="KW-1185">Reference proteome</keyword>
<keyword evidence="5 7" id="KW-1133">Transmembrane helix</keyword>
<feature type="transmembrane region" description="Helical" evidence="7">
    <location>
        <begin position="365"/>
        <end position="386"/>
    </location>
</feature>
<reference evidence="8 9" key="1">
    <citation type="submission" date="2021-06" db="EMBL/GenBank/DDBJ databases">
        <title>Bacillus sp. RD4P76, an endophyte from a halophyte.</title>
        <authorList>
            <person name="Sun J.-Q."/>
        </authorList>
    </citation>
    <scope>NUCLEOTIDE SEQUENCE [LARGE SCALE GENOMIC DNA]</scope>
    <source>
        <strain evidence="8 9">JCM 17098</strain>
    </source>
</reference>
<keyword evidence="4 7" id="KW-0812">Transmembrane</keyword>
<feature type="transmembrane region" description="Helical" evidence="7">
    <location>
        <begin position="297"/>
        <end position="318"/>
    </location>
</feature>
<sequence length="436" mass="48041">MNPQDNFRNATIENSSIWKNITFVKLFASYGISTFGRFFDMMAVILLFSYVWQVEPWVIALVPVVYAFPHALFSQIAGIYVDRYNKVKIMLCADLLTAIFTLMLFFVGTPWFALIVLLLRSTCTIVHFPAQQAIIQKIVAPDLIMKAVTLNGTVNQLSKIIGPFLGASLAAAFSPKISFLVYVSALLISVVLLMTVRHVDDSTVSLEEEGENTSDSIWKTWREGWQLLFQKKILLSSFLFTLLAFTAIQLVDVQYAVLFREVYPSQPSILGWAMSSTGIGAVLIIFFLNKMKEVKSYGWYLGGSVLFIGIGFTLNGMMATGAPVVWPISASLLVGVGVGIFSVIHSYILQKESPEGKVGQMSGMYNSLSGFILLSAPILGGALVQWVNVFTVFKLIGLVVVAIGCIGILFQKKLWSTKNTVESKGRETPSKAVEVG</sequence>
<dbReference type="Gene3D" id="1.20.1250.20">
    <property type="entry name" value="MFS general substrate transporter like domains"/>
    <property type="match status" value="1"/>
</dbReference>
<keyword evidence="2" id="KW-0813">Transport</keyword>
<evidence type="ECO:0000256" key="5">
    <source>
        <dbReference type="ARBA" id="ARBA00022989"/>
    </source>
</evidence>
<organism evidence="8 9">
    <name type="scientific">Evansella alkalicola</name>
    <dbReference type="NCBI Taxonomy" id="745819"/>
    <lineage>
        <taxon>Bacteria</taxon>
        <taxon>Bacillati</taxon>
        <taxon>Bacillota</taxon>
        <taxon>Bacilli</taxon>
        <taxon>Bacillales</taxon>
        <taxon>Bacillaceae</taxon>
        <taxon>Evansella</taxon>
    </lineage>
</organism>
<dbReference type="CDD" id="cd06173">
    <property type="entry name" value="MFS_MefA_like"/>
    <property type="match status" value="1"/>
</dbReference>
<evidence type="ECO:0000256" key="4">
    <source>
        <dbReference type="ARBA" id="ARBA00022692"/>
    </source>
</evidence>
<gene>
    <name evidence="8" type="ORF">KS407_07945</name>
</gene>
<feature type="transmembrane region" description="Helical" evidence="7">
    <location>
        <begin position="93"/>
        <end position="119"/>
    </location>
</feature>
<keyword evidence="3" id="KW-1003">Cell membrane</keyword>
<evidence type="ECO:0000256" key="3">
    <source>
        <dbReference type="ARBA" id="ARBA00022475"/>
    </source>
</evidence>
<feature type="transmembrane region" description="Helical" evidence="7">
    <location>
        <begin position="177"/>
        <end position="196"/>
    </location>
</feature>
<feature type="transmembrane region" description="Helical" evidence="7">
    <location>
        <begin position="233"/>
        <end position="257"/>
    </location>
</feature>
<dbReference type="EMBL" id="JAHQCR010000034">
    <property type="protein sequence ID" value="MBU9721377.1"/>
    <property type="molecule type" value="Genomic_DNA"/>
</dbReference>
<evidence type="ECO:0000313" key="9">
    <source>
        <dbReference type="Proteomes" id="UP000790580"/>
    </source>
</evidence>
<dbReference type="SUPFAM" id="SSF103473">
    <property type="entry name" value="MFS general substrate transporter"/>
    <property type="match status" value="1"/>
</dbReference>
<feature type="transmembrane region" description="Helical" evidence="7">
    <location>
        <begin position="392"/>
        <end position="410"/>
    </location>
</feature>
<protein>
    <submittedName>
        <fullName evidence="8">MFS transporter</fullName>
    </submittedName>
</protein>
<feature type="transmembrane region" description="Helical" evidence="7">
    <location>
        <begin position="324"/>
        <end position="344"/>
    </location>
</feature>
<dbReference type="PANTHER" id="PTHR43266">
    <property type="entry name" value="MACROLIDE-EFFLUX PROTEIN"/>
    <property type="match status" value="1"/>
</dbReference>
<dbReference type="Pfam" id="PF07690">
    <property type="entry name" value="MFS_1"/>
    <property type="match status" value="1"/>
</dbReference>
<dbReference type="InterPro" id="IPR036259">
    <property type="entry name" value="MFS_trans_sf"/>
</dbReference>
<dbReference type="RefSeq" id="WP_176371394.1">
    <property type="nucleotide sequence ID" value="NZ_JAHQCR010000034.1"/>
</dbReference>
<feature type="transmembrane region" description="Helical" evidence="7">
    <location>
        <begin position="269"/>
        <end position="288"/>
    </location>
</feature>
<feature type="transmembrane region" description="Helical" evidence="7">
    <location>
        <begin position="27"/>
        <end position="51"/>
    </location>
</feature>
<evidence type="ECO:0000256" key="7">
    <source>
        <dbReference type="SAM" id="Phobius"/>
    </source>
</evidence>
<evidence type="ECO:0000313" key="8">
    <source>
        <dbReference type="EMBL" id="MBU9721377.1"/>
    </source>
</evidence>